<reference evidence="5 6" key="1">
    <citation type="submission" date="2022-08" db="EMBL/GenBank/DDBJ databases">
        <title>Bacterial and archaeal communities from various locations to study Microbial Dark Matter (Phase II).</title>
        <authorList>
            <person name="Stepanauskas R."/>
        </authorList>
    </citation>
    <scope>NUCLEOTIDE SEQUENCE [LARGE SCALE GENOMIC DNA]</scope>
    <source>
        <strain evidence="5 6">PD1</strain>
    </source>
</reference>
<dbReference type="InterPro" id="IPR006558">
    <property type="entry name" value="LamG-like"/>
</dbReference>
<dbReference type="Pfam" id="PF18961">
    <property type="entry name" value="DUF5703_N"/>
    <property type="match status" value="1"/>
</dbReference>
<feature type="chain" id="PRO_5045327100" description="LamG-like jellyroll fold domain-containing protein" evidence="3">
    <location>
        <begin position="23"/>
        <end position="1040"/>
    </location>
</feature>
<dbReference type="Proteomes" id="UP001204798">
    <property type="component" value="Unassembled WGS sequence"/>
</dbReference>
<dbReference type="SMART" id="SM00560">
    <property type="entry name" value="LamGL"/>
    <property type="match status" value="1"/>
</dbReference>
<dbReference type="Gene3D" id="2.60.120.200">
    <property type="match status" value="1"/>
</dbReference>
<organism evidence="5 6">
    <name type="scientific">Candidatus Fervidibacter sacchari</name>
    <dbReference type="NCBI Taxonomy" id="1448929"/>
    <lineage>
        <taxon>Bacteria</taxon>
        <taxon>Candidatus Fervidibacterota</taxon>
        <taxon>Candidatus Fervidibacter</taxon>
    </lineage>
</organism>
<dbReference type="InterPro" id="IPR013780">
    <property type="entry name" value="Glyco_hydro_b"/>
</dbReference>
<dbReference type="PANTHER" id="PTHR31084:SF0">
    <property type="entry name" value="ALPHA-L-FUCOSIDASE 2"/>
    <property type="match status" value="1"/>
</dbReference>
<keyword evidence="6" id="KW-1185">Reference proteome</keyword>
<evidence type="ECO:0000256" key="3">
    <source>
        <dbReference type="SAM" id="SignalP"/>
    </source>
</evidence>
<keyword evidence="2" id="KW-1015">Disulfide bond</keyword>
<gene>
    <name evidence="5" type="ORF">M2350_002200</name>
</gene>
<feature type="domain" description="LamG-like jellyroll fold" evidence="4">
    <location>
        <begin position="85"/>
        <end position="216"/>
    </location>
</feature>
<dbReference type="EMBL" id="JANUCP010000004">
    <property type="protein sequence ID" value="MCS3919783.1"/>
    <property type="molecule type" value="Genomic_DNA"/>
</dbReference>
<name>A0ABT2ES94_9BACT</name>
<protein>
    <recommendedName>
        <fullName evidence="4">LamG-like jellyroll fold domain-containing protein</fullName>
    </recommendedName>
</protein>
<proteinExistence type="predicted"/>
<dbReference type="Pfam" id="PF22124">
    <property type="entry name" value="Glyco_hydro_95_cat"/>
    <property type="match status" value="1"/>
</dbReference>
<comment type="caution">
    <text evidence="5">The sequence shown here is derived from an EMBL/GenBank/DDBJ whole genome shotgun (WGS) entry which is preliminary data.</text>
</comment>
<dbReference type="InterPro" id="IPR012341">
    <property type="entry name" value="6hp_glycosidase-like_sf"/>
</dbReference>
<accession>A0ABT2ES94</accession>
<dbReference type="PANTHER" id="PTHR31084">
    <property type="entry name" value="ALPHA-L-FUCOSIDASE 2"/>
    <property type="match status" value="1"/>
</dbReference>
<dbReference type="Gene3D" id="2.70.98.50">
    <property type="entry name" value="putative glycoside hydrolase family protein from bacillus halodurans"/>
    <property type="match status" value="1"/>
</dbReference>
<evidence type="ECO:0000256" key="2">
    <source>
        <dbReference type="ARBA" id="ARBA00023157"/>
    </source>
</evidence>
<dbReference type="Gene3D" id="2.60.40.1180">
    <property type="entry name" value="Golgi alpha-mannosidase II"/>
    <property type="match status" value="1"/>
</dbReference>
<dbReference type="Pfam" id="PF13385">
    <property type="entry name" value="Laminin_G_3"/>
    <property type="match status" value="1"/>
</dbReference>
<feature type="signal peptide" evidence="3">
    <location>
        <begin position="1"/>
        <end position="22"/>
    </location>
</feature>
<dbReference type="InterPro" id="IPR043757">
    <property type="entry name" value="DUF5703_N"/>
</dbReference>
<evidence type="ECO:0000313" key="6">
    <source>
        <dbReference type="Proteomes" id="UP001204798"/>
    </source>
</evidence>
<evidence type="ECO:0000313" key="5">
    <source>
        <dbReference type="EMBL" id="MCS3919783.1"/>
    </source>
</evidence>
<dbReference type="SUPFAM" id="SSF49899">
    <property type="entry name" value="Concanavalin A-like lectins/glucanases"/>
    <property type="match status" value="1"/>
</dbReference>
<dbReference type="InterPro" id="IPR008928">
    <property type="entry name" value="6-hairpin_glycosidase_sf"/>
</dbReference>
<dbReference type="Gene3D" id="1.50.10.10">
    <property type="match status" value="1"/>
</dbReference>
<evidence type="ECO:0000256" key="1">
    <source>
        <dbReference type="ARBA" id="ARBA00022729"/>
    </source>
</evidence>
<dbReference type="InterPro" id="IPR054363">
    <property type="entry name" value="GH95_cat"/>
</dbReference>
<keyword evidence="1 3" id="KW-0732">Signal</keyword>
<evidence type="ECO:0000259" key="4">
    <source>
        <dbReference type="SMART" id="SM00560"/>
    </source>
</evidence>
<sequence length="1040" mass="117693">MMKFAFLPFLLISLLLPTQVSAKGELVAWWRFEDEAAIGKDETGKHPARVVGKVKLGDGKVGKAIWLDGEGFLEVEPSPELDLTDEVTIEAWVCPKAVLQGGMRIVDKTTVGTNEAYMIDTYPMLSLRFVGEPSHVVAKDVLKLGEWQHVAATFDGRRGIIRLFVNGNIVAEQFVLRGKLTVNKNSLRIGADNLGGNKWIGGIDEVRIYARALRPEEILMRYLGKEVKPDKSAKTKRARKVSVSFKDGKVHLDFQKLASRNDIVYLSPALFEFEAMPIGNGRLGAVVWNEDLLSLQLSHTDYYGIEFPALCRIRLMSEPLLWGEVGKAKVEFEQRLSLADGEIRMRSKSKDGSVTAEIFVAEGIDLLLIRLNDTRKAKRKVALEFWRKGNEVEWLVGKDFVGVCESFKHPSNERFSRSMCVLLTSLDDDVKVEAVKNGIATLCLPEKAPSQLTIAAAVGVVVGDIETAKKKAMKALSEAKRRGYEKLRDEHRRFWRSFWERSFIYLTDEDGIADYLENLWWLHMYWMGASSGGEFPPKFNGGIFTFCRDERSWGGAYWHQNQRELYWSLFAANRIELVEPFFRLYEGMLEAAKQNAKKFFGCNGAYFPETVFADGDPRKWRNQYTSHILTVGLEVALQMWWRYRYTGDEKFLKERFYPFAKECVAFYLDYLREGEDGYLHIEPVHAQESFWLVRDAHTDLVALRWVLPLLIQLSERYGIDAEERERWKETLKRLAPLPLKEDGTFAPADISPNPQRRNCENVELYGIFPFGIFGAGRLEPERALRTFLNRPIKGICCGWNPAPIHAARLWLADEALTLLLQHARENQLMPQGFWFSPGGRKYGDLIPEIGYFDSSGVAAMALSEMLLQSDSGTIIVAPAIPKDWVAKFSLRAVGGFVVTAEVAYGDVLYVLLKSENGEVCEIANPWGDREVEVRILPSEGSPKSVTRIKGRLLRFKTERSKSYLITPLGRPISSFSFERLAPKPNGAPKYPGYKSFPPPWERKGYPSTAHFPCLGISSNGKSPARDFVLMASSSVKSGQQ</sequence>
<dbReference type="SUPFAM" id="SSF48208">
    <property type="entry name" value="Six-hairpin glycosidases"/>
    <property type="match status" value="1"/>
</dbReference>
<dbReference type="InterPro" id="IPR013320">
    <property type="entry name" value="ConA-like_dom_sf"/>
</dbReference>